<reference evidence="2 3" key="1">
    <citation type="submission" date="2023-01" db="EMBL/GenBank/DDBJ databases">
        <authorList>
            <person name="Whitehead M."/>
        </authorList>
    </citation>
    <scope>NUCLEOTIDE SEQUENCE [LARGE SCALE GENOMIC DNA]</scope>
</reference>
<feature type="transmembrane region" description="Helical" evidence="1">
    <location>
        <begin position="51"/>
        <end position="74"/>
    </location>
</feature>
<evidence type="ECO:0000313" key="3">
    <source>
        <dbReference type="Proteomes" id="UP001160148"/>
    </source>
</evidence>
<keyword evidence="1" id="KW-1133">Transmembrane helix</keyword>
<evidence type="ECO:0000313" key="2">
    <source>
        <dbReference type="EMBL" id="CAI6357052.1"/>
    </source>
</evidence>
<dbReference type="EMBL" id="CARXXK010000002">
    <property type="protein sequence ID" value="CAI6357052.1"/>
    <property type="molecule type" value="Genomic_DNA"/>
</dbReference>
<feature type="transmembrane region" description="Helical" evidence="1">
    <location>
        <begin position="212"/>
        <end position="229"/>
    </location>
</feature>
<name>A0AAV0WMJ8_9HEMI</name>
<organism evidence="2 3">
    <name type="scientific">Macrosiphum euphorbiae</name>
    <name type="common">potato aphid</name>
    <dbReference type="NCBI Taxonomy" id="13131"/>
    <lineage>
        <taxon>Eukaryota</taxon>
        <taxon>Metazoa</taxon>
        <taxon>Ecdysozoa</taxon>
        <taxon>Arthropoda</taxon>
        <taxon>Hexapoda</taxon>
        <taxon>Insecta</taxon>
        <taxon>Pterygota</taxon>
        <taxon>Neoptera</taxon>
        <taxon>Paraneoptera</taxon>
        <taxon>Hemiptera</taxon>
        <taxon>Sternorrhyncha</taxon>
        <taxon>Aphidomorpha</taxon>
        <taxon>Aphidoidea</taxon>
        <taxon>Aphididae</taxon>
        <taxon>Macrosiphini</taxon>
        <taxon>Macrosiphum</taxon>
    </lineage>
</organism>
<keyword evidence="3" id="KW-1185">Reference proteome</keyword>
<feature type="transmembrane region" description="Helical" evidence="1">
    <location>
        <begin position="148"/>
        <end position="167"/>
    </location>
</feature>
<dbReference type="Proteomes" id="UP001160148">
    <property type="component" value="Unassembled WGS sequence"/>
</dbReference>
<comment type="caution">
    <text evidence="2">The sequence shown here is derived from an EMBL/GenBank/DDBJ whole genome shotgun (WGS) entry which is preliminary data.</text>
</comment>
<dbReference type="AlphaFoldDB" id="A0AAV0WMJ8"/>
<gene>
    <name evidence="2" type="ORF">MEUPH1_LOCUS12723</name>
</gene>
<accession>A0AAV0WMJ8</accession>
<proteinExistence type="predicted"/>
<keyword evidence="1" id="KW-0472">Membrane</keyword>
<feature type="transmembrane region" description="Helical" evidence="1">
    <location>
        <begin position="86"/>
        <end position="107"/>
    </location>
</feature>
<protein>
    <submittedName>
        <fullName evidence="2">Uncharacterized protein</fullName>
    </submittedName>
</protein>
<sequence length="273" mass="30753">MNTITDSSTPTARTILFAGEILVCTSMVAGITILLYFLVARSPRAIHLATANVSSFAMYVAPYAMNFTACWYLLLLFERLILSSNVVVLTTQYYLSSKIILNVAAFVVKQHLFWTRSNCFYKAMLFIGHLVLVAASEAMCYEKYEKTTIQVSMLLLLCLTTLILMAPSNTYQRLVYTDLLTWKRFSLVYGLVTSACHNWLNSGSRGTVDTLLLVLVVHVQLVFLCVTYFSDGQQILRNIVGLGTYNPMADSLDIYFTMDSIVSRTGAYIEHRR</sequence>
<evidence type="ECO:0000256" key="1">
    <source>
        <dbReference type="SAM" id="Phobius"/>
    </source>
</evidence>
<feature type="transmembrane region" description="Helical" evidence="1">
    <location>
        <begin position="15"/>
        <end position="39"/>
    </location>
</feature>
<keyword evidence="1" id="KW-0812">Transmembrane</keyword>
<feature type="transmembrane region" description="Helical" evidence="1">
    <location>
        <begin position="119"/>
        <end position="136"/>
    </location>
</feature>